<evidence type="ECO:0000313" key="2">
    <source>
        <dbReference type="EMBL" id="QLG27290.1"/>
    </source>
</evidence>
<dbReference type="RefSeq" id="WP_179168865.1">
    <property type="nucleotide sequence ID" value="NZ_CP058529.1"/>
</dbReference>
<gene>
    <name evidence="2" type="ORF">HUG10_06900</name>
</gene>
<sequence length="56" mass="6121">MAVTPVDLPYVPPGIHVDAGACYESIDRLRERVSEDGVNLSGHMPEVLDHDSYPVT</sequence>
<dbReference type="Proteomes" id="UP000509750">
    <property type="component" value="Chromosome"/>
</dbReference>
<keyword evidence="3" id="KW-1185">Reference proteome</keyword>
<accession>A0A7D5GEZ3</accession>
<dbReference type="KEGG" id="halg:HUG10_06900"/>
<name>A0A7D5GEZ3_9EURY</name>
<reference evidence="2 3" key="1">
    <citation type="submission" date="2020-07" db="EMBL/GenBank/DDBJ databases">
        <title>Gai3-2, isolated from salt lake.</title>
        <authorList>
            <person name="Cui H."/>
            <person name="Shi X."/>
        </authorList>
    </citation>
    <scope>NUCLEOTIDE SEQUENCE [LARGE SCALE GENOMIC DNA]</scope>
    <source>
        <strain evidence="2 3">Gai3-2</strain>
    </source>
</reference>
<evidence type="ECO:0000256" key="1">
    <source>
        <dbReference type="SAM" id="MobiDB-lite"/>
    </source>
</evidence>
<dbReference type="GeneID" id="56028547"/>
<feature type="region of interest" description="Disordered" evidence="1">
    <location>
        <begin position="37"/>
        <end position="56"/>
    </location>
</feature>
<dbReference type="AlphaFoldDB" id="A0A7D5GEZ3"/>
<evidence type="ECO:0000313" key="3">
    <source>
        <dbReference type="Proteomes" id="UP000509750"/>
    </source>
</evidence>
<dbReference type="EMBL" id="CP058529">
    <property type="protein sequence ID" value="QLG27290.1"/>
    <property type="molecule type" value="Genomic_DNA"/>
</dbReference>
<organism evidence="2 3">
    <name type="scientific">Halorarum halophilum</name>
    <dbReference type="NCBI Taxonomy" id="2743090"/>
    <lineage>
        <taxon>Archaea</taxon>
        <taxon>Methanobacteriati</taxon>
        <taxon>Methanobacteriota</taxon>
        <taxon>Stenosarchaea group</taxon>
        <taxon>Halobacteria</taxon>
        <taxon>Halobacteriales</taxon>
        <taxon>Haloferacaceae</taxon>
        <taxon>Halorarum</taxon>
    </lineage>
</organism>
<proteinExistence type="predicted"/>
<feature type="compositionally biased region" description="Basic and acidic residues" evidence="1">
    <location>
        <begin position="46"/>
        <end position="56"/>
    </location>
</feature>
<protein>
    <submittedName>
        <fullName evidence="2">Uncharacterized protein</fullName>
    </submittedName>
</protein>